<keyword evidence="1" id="KW-0472">Membrane</keyword>
<evidence type="ECO:0000313" key="2">
    <source>
        <dbReference type="EMBL" id="KZS08055.1"/>
    </source>
</evidence>
<protein>
    <submittedName>
        <fullName evidence="2">Uncharacterized protein</fullName>
    </submittedName>
</protein>
<feature type="transmembrane region" description="Helical" evidence="1">
    <location>
        <begin position="243"/>
        <end position="265"/>
    </location>
</feature>
<organism evidence="2 3">
    <name type="scientific">Daphnia magna</name>
    <dbReference type="NCBI Taxonomy" id="35525"/>
    <lineage>
        <taxon>Eukaryota</taxon>
        <taxon>Metazoa</taxon>
        <taxon>Ecdysozoa</taxon>
        <taxon>Arthropoda</taxon>
        <taxon>Crustacea</taxon>
        <taxon>Branchiopoda</taxon>
        <taxon>Diplostraca</taxon>
        <taxon>Cladocera</taxon>
        <taxon>Anomopoda</taxon>
        <taxon>Daphniidae</taxon>
        <taxon>Daphnia</taxon>
    </lineage>
</organism>
<sequence>MRIRLLSISTRKSVVEFLVLLSTLAFQLSIAGLSVRTEVRPVMYFHFNRPVLNPDQTKPVATCIGPFHIGKNLKSPCGYYYSNASYCINCYPYGCSEFSRSTNVTKHLNVPKGNVNLENVLGTNGTLYLDLGVLSCSLIAPHFLQKYAKPCEVRERPNDANSLCQYRSETEPYVAITRTTYPITLPTTPTTGPPNVSYSPQPNFSLTTQLHRIFPTNVGFPGHENNSATNLGEGNRNQESNHVIVWISLAAAAIVFILVGCGILFTQRSKIMKCLGSKSNRDILDNAFLYRDMSTSRRENQVAPQNAHYENIIPIVFHNETIYAELDLTPNNVNQEGEAVGANFPPRQSHDIVNQVNSVIYAELQKY</sequence>
<keyword evidence="1" id="KW-0812">Transmembrane</keyword>
<evidence type="ECO:0000256" key="1">
    <source>
        <dbReference type="SAM" id="Phobius"/>
    </source>
</evidence>
<reference evidence="2 3" key="1">
    <citation type="submission" date="2016-03" db="EMBL/GenBank/DDBJ databases">
        <title>EvidentialGene: Evidence-directed Construction of Genes on Genomes.</title>
        <authorList>
            <person name="Gilbert D.G."/>
            <person name="Choi J.-H."/>
            <person name="Mockaitis K."/>
            <person name="Colbourne J."/>
            <person name="Pfrender M."/>
        </authorList>
    </citation>
    <scope>NUCLEOTIDE SEQUENCE [LARGE SCALE GENOMIC DNA]</scope>
    <source>
        <strain evidence="2 3">Xinb3</strain>
        <tissue evidence="2">Complete organism</tissue>
    </source>
</reference>
<comment type="caution">
    <text evidence="2">The sequence shown here is derived from an EMBL/GenBank/DDBJ whole genome shotgun (WGS) entry which is preliminary data.</text>
</comment>
<gene>
    <name evidence="2" type="ORF">APZ42_028095</name>
</gene>
<accession>A0A164QTU9</accession>
<keyword evidence="3" id="KW-1185">Reference proteome</keyword>
<proteinExistence type="predicted"/>
<dbReference type="AlphaFoldDB" id="A0A164QTU9"/>
<keyword evidence="1" id="KW-1133">Transmembrane helix</keyword>
<dbReference type="EMBL" id="LRGB01002371">
    <property type="protein sequence ID" value="KZS08055.1"/>
    <property type="molecule type" value="Genomic_DNA"/>
</dbReference>
<dbReference type="Proteomes" id="UP000076858">
    <property type="component" value="Unassembled WGS sequence"/>
</dbReference>
<evidence type="ECO:0000313" key="3">
    <source>
        <dbReference type="Proteomes" id="UP000076858"/>
    </source>
</evidence>
<name>A0A164QTU9_9CRUS</name>